<comment type="caution">
    <text evidence="1">The sequence shown here is derived from an EMBL/GenBank/DDBJ whole genome shotgun (WGS) entry which is preliminary data.</text>
</comment>
<name>A0A101M3T0_PICGL</name>
<keyword evidence="1" id="KW-0496">Mitochondrion</keyword>
<proteinExistence type="predicted"/>
<sequence>MAYRSLPLDHEYGHIQPEELMAGVPELTLSVIYALSEIELGIDLLNVYSQVSGRQTSMKFSYLMPLYACIHQVADEFLQAEGFQ</sequence>
<protein>
    <submittedName>
        <fullName evidence="1">Uncharacterized protein</fullName>
    </submittedName>
</protein>
<accession>A0A101M3T0</accession>
<dbReference type="AlphaFoldDB" id="A0A101M3T0"/>
<organism evidence="1">
    <name type="scientific">Picea glauca</name>
    <name type="common">White spruce</name>
    <name type="synonym">Pinus glauca</name>
    <dbReference type="NCBI Taxonomy" id="3330"/>
    <lineage>
        <taxon>Eukaryota</taxon>
        <taxon>Viridiplantae</taxon>
        <taxon>Streptophyta</taxon>
        <taxon>Embryophyta</taxon>
        <taxon>Tracheophyta</taxon>
        <taxon>Spermatophyta</taxon>
        <taxon>Pinopsida</taxon>
        <taxon>Pinidae</taxon>
        <taxon>Conifers I</taxon>
        <taxon>Pinales</taxon>
        <taxon>Pinaceae</taxon>
        <taxon>Picea</taxon>
    </lineage>
</organism>
<geneLocation type="mitochondrion" evidence="1"/>
<dbReference type="EMBL" id="LKAM01000001">
    <property type="protein sequence ID" value="KUM50379.1"/>
    <property type="molecule type" value="Genomic_DNA"/>
</dbReference>
<reference evidence="1" key="1">
    <citation type="journal article" date="2015" name="Genome Biol. Evol.">
        <title>Organellar Genomes of White Spruce (Picea glauca): Assembly and Annotation.</title>
        <authorList>
            <person name="Jackman S.D."/>
            <person name="Warren R.L."/>
            <person name="Gibb E.A."/>
            <person name="Vandervalk B.P."/>
            <person name="Mohamadi H."/>
            <person name="Chu J."/>
            <person name="Raymond A."/>
            <person name="Pleasance S."/>
            <person name="Coope R."/>
            <person name="Wildung M.R."/>
            <person name="Ritland C.E."/>
            <person name="Bousquet J."/>
            <person name="Jones S.J."/>
            <person name="Bohlmann J."/>
            <person name="Birol I."/>
        </authorList>
    </citation>
    <scope>NUCLEOTIDE SEQUENCE [LARGE SCALE GENOMIC DNA]</scope>
    <source>
        <tissue evidence="1">Flushing bud</tissue>
    </source>
</reference>
<evidence type="ECO:0000313" key="1">
    <source>
        <dbReference type="EMBL" id="KUM50379.1"/>
    </source>
</evidence>
<gene>
    <name evidence="1" type="ORF">ABT39_MTgene222</name>
</gene>